<evidence type="ECO:0000256" key="6">
    <source>
        <dbReference type="ARBA" id="ARBA00022840"/>
    </source>
</evidence>
<keyword evidence="6" id="KW-0067">ATP-binding</keyword>
<dbReference type="OMA" id="EYDSIDS"/>
<dbReference type="InterPro" id="IPR029071">
    <property type="entry name" value="Ubiquitin-like_domsf"/>
</dbReference>
<dbReference type="AlphaFoldDB" id="D8RRA8"/>
<keyword evidence="3" id="KW-0808">Transferase</keyword>
<name>D8RRA8_SELML</name>
<feature type="domain" description="Ubiquitin-like" evidence="8">
    <location>
        <begin position="73"/>
        <end position="147"/>
    </location>
</feature>
<evidence type="ECO:0000256" key="7">
    <source>
        <dbReference type="SAM" id="MobiDB-lite"/>
    </source>
</evidence>
<evidence type="ECO:0000256" key="3">
    <source>
        <dbReference type="ARBA" id="ARBA00022679"/>
    </source>
</evidence>
<dbReference type="SUPFAM" id="SSF54236">
    <property type="entry name" value="Ubiquitin-like"/>
    <property type="match status" value="1"/>
</dbReference>
<evidence type="ECO:0000256" key="2">
    <source>
        <dbReference type="ARBA" id="ARBA00012169"/>
    </source>
</evidence>
<dbReference type="InterPro" id="IPR000403">
    <property type="entry name" value="PI3/4_kinase_cat_dom"/>
</dbReference>
<reference evidence="10 11" key="1">
    <citation type="journal article" date="2011" name="Science">
        <title>The Selaginella genome identifies genetic changes associated with the evolution of vascular plants.</title>
        <authorList>
            <person name="Banks J.A."/>
            <person name="Nishiyama T."/>
            <person name="Hasebe M."/>
            <person name="Bowman J.L."/>
            <person name="Gribskov M."/>
            <person name="dePamphilis C."/>
            <person name="Albert V.A."/>
            <person name="Aono N."/>
            <person name="Aoyama T."/>
            <person name="Ambrose B.A."/>
            <person name="Ashton N.W."/>
            <person name="Axtell M.J."/>
            <person name="Barker E."/>
            <person name="Barker M.S."/>
            <person name="Bennetzen J.L."/>
            <person name="Bonawitz N.D."/>
            <person name="Chapple C."/>
            <person name="Cheng C."/>
            <person name="Correa L.G."/>
            <person name="Dacre M."/>
            <person name="DeBarry J."/>
            <person name="Dreyer I."/>
            <person name="Elias M."/>
            <person name="Engstrom E.M."/>
            <person name="Estelle M."/>
            <person name="Feng L."/>
            <person name="Finet C."/>
            <person name="Floyd S.K."/>
            <person name="Frommer W.B."/>
            <person name="Fujita T."/>
            <person name="Gramzow L."/>
            <person name="Gutensohn M."/>
            <person name="Harholt J."/>
            <person name="Hattori M."/>
            <person name="Heyl A."/>
            <person name="Hirai T."/>
            <person name="Hiwatashi Y."/>
            <person name="Ishikawa M."/>
            <person name="Iwata M."/>
            <person name="Karol K.G."/>
            <person name="Koehler B."/>
            <person name="Kolukisaoglu U."/>
            <person name="Kubo M."/>
            <person name="Kurata T."/>
            <person name="Lalonde S."/>
            <person name="Li K."/>
            <person name="Li Y."/>
            <person name="Litt A."/>
            <person name="Lyons E."/>
            <person name="Manning G."/>
            <person name="Maruyama T."/>
            <person name="Michael T.P."/>
            <person name="Mikami K."/>
            <person name="Miyazaki S."/>
            <person name="Morinaga S."/>
            <person name="Murata T."/>
            <person name="Mueller-Roeber B."/>
            <person name="Nelson D.R."/>
            <person name="Obara M."/>
            <person name="Oguri Y."/>
            <person name="Olmstead R.G."/>
            <person name="Onodera N."/>
            <person name="Petersen B.L."/>
            <person name="Pils B."/>
            <person name="Prigge M."/>
            <person name="Rensing S.A."/>
            <person name="Riano-Pachon D.M."/>
            <person name="Roberts A.W."/>
            <person name="Sato Y."/>
            <person name="Scheller H.V."/>
            <person name="Schulz B."/>
            <person name="Schulz C."/>
            <person name="Shakirov E.V."/>
            <person name="Shibagaki N."/>
            <person name="Shinohara N."/>
            <person name="Shippen D.E."/>
            <person name="Soerensen I."/>
            <person name="Sotooka R."/>
            <person name="Sugimoto N."/>
            <person name="Sugita M."/>
            <person name="Sumikawa N."/>
            <person name="Tanurdzic M."/>
            <person name="Theissen G."/>
            <person name="Ulvskov P."/>
            <person name="Wakazuki S."/>
            <person name="Weng J.K."/>
            <person name="Willats W.W."/>
            <person name="Wipf D."/>
            <person name="Wolf P.G."/>
            <person name="Yang L."/>
            <person name="Zimmer A.D."/>
            <person name="Zhu Q."/>
            <person name="Mitros T."/>
            <person name="Hellsten U."/>
            <person name="Loque D."/>
            <person name="Otillar R."/>
            <person name="Salamov A."/>
            <person name="Schmutz J."/>
            <person name="Shapiro H."/>
            <person name="Lindquist E."/>
            <person name="Lucas S."/>
            <person name="Rokhsar D."/>
            <person name="Grigoriev I.V."/>
        </authorList>
    </citation>
    <scope>NUCLEOTIDE SEQUENCE [LARGE SCALE GENOMIC DNA]</scope>
</reference>
<dbReference type="KEGG" id="smo:SELMODRAFT_149153"/>
<dbReference type="eggNOG" id="KOG0001">
    <property type="taxonomic scope" value="Eukaryota"/>
</dbReference>
<dbReference type="EMBL" id="GL377587">
    <property type="protein sequence ID" value="EFJ25211.1"/>
    <property type="molecule type" value="Genomic_DNA"/>
</dbReference>
<dbReference type="eggNOG" id="KOG2381">
    <property type="taxonomic scope" value="Eukaryota"/>
</dbReference>
<comment type="similarity">
    <text evidence="1">Belongs to the PI3/PI4-kinase family. Type II PI4K subfamily.</text>
</comment>
<dbReference type="PROSITE" id="PS50053">
    <property type="entry name" value="UBIQUITIN_2"/>
    <property type="match status" value="2"/>
</dbReference>
<dbReference type="PROSITE" id="PS50290">
    <property type="entry name" value="PI3_4_KINASE_3"/>
    <property type="match status" value="1"/>
</dbReference>
<dbReference type="Pfam" id="PF00454">
    <property type="entry name" value="PI3_PI4_kinase"/>
    <property type="match status" value="1"/>
</dbReference>
<dbReference type="PANTHER" id="PTHR45800:SF4">
    <property type="entry name" value="PHOSPHATIDYLINOSITOL 4-KINASE GAMMA 3"/>
    <property type="match status" value="1"/>
</dbReference>
<dbReference type="Proteomes" id="UP000001514">
    <property type="component" value="Unassembled WGS sequence"/>
</dbReference>
<gene>
    <name evidence="10" type="ORF">SELMODRAFT_149153</name>
</gene>
<dbReference type="Gramene" id="EFJ25211">
    <property type="protein sequence ID" value="EFJ25211"/>
    <property type="gene ID" value="SELMODRAFT_149153"/>
</dbReference>
<dbReference type="HOGENOM" id="CLU_023603_0_0_1"/>
<keyword evidence="5" id="KW-0418">Kinase</keyword>
<evidence type="ECO:0000256" key="1">
    <source>
        <dbReference type="ARBA" id="ARBA00008941"/>
    </source>
</evidence>
<dbReference type="InParanoid" id="D8RRA8"/>
<keyword evidence="11" id="KW-1185">Reference proteome</keyword>
<evidence type="ECO:0000259" key="8">
    <source>
        <dbReference type="PROSITE" id="PS50053"/>
    </source>
</evidence>
<dbReference type="Gene3D" id="3.10.20.90">
    <property type="entry name" value="Phosphatidylinositol 3-kinase Catalytic Subunit, Chain A, domain 1"/>
    <property type="match status" value="1"/>
</dbReference>
<evidence type="ECO:0000313" key="11">
    <source>
        <dbReference type="Proteomes" id="UP000001514"/>
    </source>
</evidence>
<dbReference type="SMART" id="SM00213">
    <property type="entry name" value="UBQ"/>
    <property type="match status" value="2"/>
</dbReference>
<dbReference type="InterPro" id="IPR044571">
    <property type="entry name" value="P4KG1-8"/>
</dbReference>
<protein>
    <recommendedName>
        <fullName evidence="2">1-phosphatidylinositol 4-kinase</fullName>
        <ecNumber evidence="2">2.7.1.67</ecNumber>
    </recommendedName>
</protein>
<feature type="region of interest" description="Disordered" evidence="7">
    <location>
        <begin position="89"/>
        <end position="112"/>
    </location>
</feature>
<sequence>MAGKALIPLRILTSDTIASVKMRIQSLKRGMYVKQQKLVHDGRELARDTSRVKDYGIRPRDVIHLVLRVSDLLQVVVKSGGGREYMLKVDRSSSRKPAARSQSLSPSRHEDQGLILRGERLDDKRLIEDFLLEDDAEVHIVARKAAKVRTWHVGGGGTEVSIEDEKRSKRRGATALIESGVVSCQPEIQVPESLLDMLGEINAGLDQGFSPVLSSAGTGGAYCMLDRSGSKALAIFKPMDEEPMAENNPRGLPLSISGEGLKRGTIAGQGALREVAAYVLDHPRSGPRALAGKNEKGFAGVPPTVMVRCCHAGAAFSEPEKLGSLQQFVYSWSNCEDMGPARFPVDEVHKIAILDIRLANTDRNGSNILVCESPDTSSMELVPIDHGYCLPSKFEDCTFEWLTWNQSRHPFSKPSLEYIASLDADKDLELLAQHGWRIGVESARVLRVSTMLLQRGAAAGLCAFDIGSMMCRDALDSKSAIERMLEEAEGCVLPETSQEAFMEALAQVMDYHFQQAHTQR</sequence>
<feature type="domain" description="PI3K/PI4K catalytic" evidence="9">
    <location>
        <begin position="208"/>
        <end position="500"/>
    </location>
</feature>
<dbReference type="EC" id="2.7.1.67" evidence="2"/>
<evidence type="ECO:0000313" key="10">
    <source>
        <dbReference type="EMBL" id="EFJ25211.1"/>
    </source>
</evidence>
<dbReference type="InterPro" id="IPR000626">
    <property type="entry name" value="Ubiquitin-like_dom"/>
</dbReference>
<organism evidence="11">
    <name type="scientific">Selaginella moellendorffii</name>
    <name type="common">Spikemoss</name>
    <dbReference type="NCBI Taxonomy" id="88036"/>
    <lineage>
        <taxon>Eukaryota</taxon>
        <taxon>Viridiplantae</taxon>
        <taxon>Streptophyta</taxon>
        <taxon>Embryophyta</taxon>
        <taxon>Tracheophyta</taxon>
        <taxon>Lycopodiopsida</taxon>
        <taxon>Selaginellales</taxon>
        <taxon>Selaginellaceae</taxon>
        <taxon>Selaginella</taxon>
    </lineage>
</organism>
<evidence type="ECO:0000259" key="9">
    <source>
        <dbReference type="PROSITE" id="PS50290"/>
    </source>
</evidence>
<dbReference type="Pfam" id="PF00240">
    <property type="entry name" value="ubiquitin"/>
    <property type="match status" value="1"/>
</dbReference>
<dbReference type="OrthoDB" id="5839at2759"/>
<dbReference type="PANTHER" id="PTHR45800">
    <property type="entry name" value="PHOSPHATIDYLINOSITOL 4-KINASE GAMMA"/>
    <property type="match status" value="1"/>
</dbReference>
<proteinExistence type="inferred from homology"/>
<dbReference type="STRING" id="88036.D8RRA8"/>
<accession>D8RRA8</accession>
<dbReference type="GO" id="GO:0005524">
    <property type="term" value="F:ATP binding"/>
    <property type="evidence" value="ECO:0007669"/>
    <property type="project" value="UniProtKB-KW"/>
</dbReference>
<keyword evidence="4" id="KW-0547">Nucleotide-binding</keyword>
<evidence type="ECO:0000256" key="4">
    <source>
        <dbReference type="ARBA" id="ARBA00022741"/>
    </source>
</evidence>
<feature type="domain" description="Ubiquitin-like" evidence="8">
    <location>
        <begin position="1"/>
        <end position="68"/>
    </location>
</feature>
<dbReference type="GO" id="GO:0004430">
    <property type="term" value="F:1-phosphatidylinositol 4-kinase activity"/>
    <property type="evidence" value="ECO:0007669"/>
    <property type="project" value="UniProtKB-EC"/>
</dbReference>
<dbReference type="FunCoup" id="D8RRA8">
    <property type="interactions" value="1437"/>
</dbReference>
<evidence type="ECO:0000256" key="5">
    <source>
        <dbReference type="ARBA" id="ARBA00022777"/>
    </source>
</evidence>